<dbReference type="PANTHER" id="PTHR42932">
    <property type="entry name" value="GENERAL STRESS PROTEIN 20U"/>
    <property type="match status" value="1"/>
</dbReference>
<dbReference type="GO" id="GO:0008199">
    <property type="term" value="F:ferric iron binding"/>
    <property type="evidence" value="ECO:0007669"/>
    <property type="project" value="InterPro"/>
</dbReference>
<dbReference type="InterPro" id="IPR002177">
    <property type="entry name" value="DPS_DNA-bd"/>
</dbReference>
<reference evidence="5" key="1">
    <citation type="submission" date="2016-10" db="EMBL/GenBank/DDBJ databases">
        <authorList>
            <person name="Varghese N."/>
            <person name="Submissions S."/>
        </authorList>
    </citation>
    <scope>NUCLEOTIDE SEQUENCE [LARGE SCALE GENOMIC DNA]</scope>
    <source>
        <strain evidence="5">DSM 26922</strain>
    </source>
</reference>
<evidence type="ECO:0000313" key="5">
    <source>
        <dbReference type="Proteomes" id="UP000199441"/>
    </source>
</evidence>
<feature type="domain" description="Ferritin/DPS" evidence="3">
    <location>
        <begin position="26"/>
        <end position="162"/>
    </location>
</feature>
<dbReference type="Pfam" id="PF00210">
    <property type="entry name" value="Ferritin"/>
    <property type="match status" value="1"/>
</dbReference>
<organism evidence="4 5">
    <name type="scientific">Litoreibacter albidus</name>
    <dbReference type="NCBI Taxonomy" id="670155"/>
    <lineage>
        <taxon>Bacteria</taxon>
        <taxon>Pseudomonadati</taxon>
        <taxon>Pseudomonadota</taxon>
        <taxon>Alphaproteobacteria</taxon>
        <taxon>Rhodobacterales</taxon>
        <taxon>Roseobacteraceae</taxon>
        <taxon>Litoreibacter</taxon>
    </lineage>
</organism>
<dbReference type="CDD" id="cd01043">
    <property type="entry name" value="DPS"/>
    <property type="match status" value="1"/>
</dbReference>
<dbReference type="SUPFAM" id="SSF47240">
    <property type="entry name" value="Ferritin-like"/>
    <property type="match status" value="1"/>
</dbReference>
<dbReference type="InterPro" id="IPR012347">
    <property type="entry name" value="Ferritin-like"/>
</dbReference>
<dbReference type="GO" id="GO:0016722">
    <property type="term" value="F:oxidoreductase activity, acting on metal ions"/>
    <property type="evidence" value="ECO:0007669"/>
    <property type="project" value="InterPro"/>
</dbReference>
<dbReference type="PRINTS" id="PR01346">
    <property type="entry name" value="HELNAPAPROT"/>
</dbReference>
<dbReference type="InterPro" id="IPR008331">
    <property type="entry name" value="Ferritin_DPS_dom"/>
</dbReference>
<gene>
    <name evidence="4" type="ORF">SAMN04488001_3264</name>
</gene>
<keyword evidence="5" id="KW-1185">Reference proteome</keyword>
<evidence type="ECO:0000256" key="2">
    <source>
        <dbReference type="RuleBase" id="RU003875"/>
    </source>
</evidence>
<dbReference type="PIRSF" id="PIRSF005900">
    <property type="entry name" value="Dps"/>
    <property type="match status" value="1"/>
</dbReference>
<accession>A0A1H3BTF4</accession>
<evidence type="ECO:0000256" key="1">
    <source>
        <dbReference type="ARBA" id="ARBA00009497"/>
    </source>
</evidence>
<dbReference type="PROSITE" id="PS00818">
    <property type="entry name" value="DPS_1"/>
    <property type="match status" value="1"/>
</dbReference>
<comment type="similarity">
    <text evidence="1 2">Belongs to the Dps family.</text>
</comment>
<evidence type="ECO:0000313" key="4">
    <source>
        <dbReference type="EMBL" id="SDX45055.1"/>
    </source>
</evidence>
<dbReference type="PANTHER" id="PTHR42932:SF3">
    <property type="entry name" value="DNA PROTECTION DURING STARVATION PROTEIN"/>
    <property type="match status" value="1"/>
</dbReference>
<evidence type="ECO:0000259" key="3">
    <source>
        <dbReference type="Pfam" id="PF00210"/>
    </source>
</evidence>
<dbReference type="Gene3D" id="1.20.1260.10">
    <property type="match status" value="1"/>
</dbReference>
<dbReference type="STRING" id="670155.SAMN04488001_3264"/>
<keyword evidence="4" id="KW-0238">DNA-binding</keyword>
<dbReference type="EMBL" id="FNOI01000007">
    <property type="protein sequence ID" value="SDX45055.1"/>
    <property type="molecule type" value="Genomic_DNA"/>
</dbReference>
<sequence length="165" mass="18270">MSETLSIIPEAAEINSGVRSPASIAEGLRDVLADTYRLTFKTHAYHWNVEGPLFFSLHNITEAQYEDMFAAADELAERMRALGQLAPMTMAEIMDNSIIEDLAETPSAGEMCIDLSRDHERVAHRLHALIKLAGDKNDPVTEDLATARSAFHEKASWMLKALSAK</sequence>
<protein>
    <submittedName>
        <fullName evidence="4">Starvation-inducible DNA-binding protein</fullName>
    </submittedName>
</protein>
<proteinExistence type="inferred from homology"/>
<dbReference type="GO" id="GO:0003677">
    <property type="term" value="F:DNA binding"/>
    <property type="evidence" value="ECO:0007669"/>
    <property type="project" value="UniProtKB-KW"/>
</dbReference>
<dbReference type="InterPro" id="IPR009078">
    <property type="entry name" value="Ferritin-like_SF"/>
</dbReference>
<dbReference type="RefSeq" id="WP_089947982.1">
    <property type="nucleotide sequence ID" value="NZ_FNOI01000007.1"/>
</dbReference>
<name>A0A1H3BTF4_9RHOB</name>
<dbReference type="InterPro" id="IPR023188">
    <property type="entry name" value="DPS_DNA-bd_CS"/>
</dbReference>
<dbReference type="OrthoDB" id="9797687at2"/>
<dbReference type="AlphaFoldDB" id="A0A1H3BTF4"/>
<dbReference type="Proteomes" id="UP000199441">
    <property type="component" value="Unassembled WGS sequence"/>
</dbReference>